<sequence length="283" mass="31482">MGILRFSYRSELLSLTTNITVCYPTASLTTSLGYQDPHAEVKGKKAYRPGMKFQTVYLLHGGGEDDTVPYRYTQLEQFAERNMVMLVSPSVNDSLYANTKYGFKYFDYVTQELPVVVQSLFASAPGRSNTFAVGLAMGGNGALALGLKRPDLYEAVVDLSGGIGMTLDRVGYMESLDWEFPIVRNTLPGKDEYAGSEHDLRSCAEEIIAGGKQAPAFFIGVGSEDFIRDRVYNDYRVLDELGLNVSYEEAPGLGHDYGFWNLYLDKALSTWLPLKRTPIYGDE</sequence>
<protein>
    <recommendedName>
        <fullName evidence="3">Esterase</fullName>
    </recommendedName>
</protein>
<evidence type="ECO:0000313" key="2">
    <source>
        <dbReference type="Proteomes" id="UP000092024"/>
    </source>
</evidence>
<name>A0A1A5YI55_9BACL</name>
<dbReference type="RefSeq" id="WP_068683464.1">
    <property type="nucleotide sequence ID" value="NZ_LYPA01000059.1"/>
</dbReference>
<dbReference type="Pfam" id="PF00756">
    <property type="entry name" value="Esterase"/>
    <property type="match status" value="1"/>
</dbReference>
<gene>
    <name evidence="1" type="ORF">A7K91_20050</name>
</gene>
<accession>A0A1A5YI55</accession>
<comment type="caution">
    <text evidence="1">The sequence shown here is derived from an EMBL/GenBank/DDBJ whole genome shotgun (WGS) entry which is preliminary data.</text>
</comment>
<dbReference type="InterPro" id="IPR000801">
    <property type="entry name" value="Esterase-like"/>
</dbReference>
<evidence type="ECO:0000313" key="1">
    <source>
        <dbReference type="EMBL" id="OBR65277.1"/>
    </source>
</evidence>
<dbReference type="SUPFAM" id="SSF53474">
    <property type="entry name" value="alpha/beta-Hydrolases"/>
    <property type="match status" value="1"/>
</dbReference>
<keyword evidence="2" id="KW-1185">Reference proteome</keyword>
<dbReference type="EMBL" id="LYPA01000059">
    <property type="protein sequence ID" value="OBR65277.1"/>
    <property type="molecule type" value="Genomic_DNA"/>
</dbReference>
<dbReference type="PANTHER" id="PTHR48098:SF1">
    <property type="entry name" value="DIACYLGLYCEROL ACYLTRANSFERASE_MYCOLYLTRANSFERASE AG85A"/>
    <property type="match status" value="1"/>
</dbReference>
<dbReference type="Proteomes" id="UP000092024">
    <property type="component" value="Unassembled WGS sequence"/>
</dbReference>
<evidence type="ECO:0008006" key="3">
    <source>
        <dbReference type="Google" id="ProtNLM"/>
    </source>
</evidence>
<dbReference type="OrthoDB" id="9803578at2"/>
<proteinExistence type="predicted"/>
<dbReference type="Gene3D" id="3.40.50.1820">
    <property type="entry name" value="alpha/beta hydrolase"/>
    <property type="match status" value="1"/>
</dbReference>
<dbReference type="GO" id="GO:0016747">
    <property type="term" value="F:acyltransferase activity, transferring groups other than amino-acyl groups"/>
    <property type="evidence" value="ECO:0007669"/>
    <property type="project" value="TreeGrafter"/>
</dbReference>
<dbReference type="InterPro" id="IPR029058">
    <property type="entry name" value="AB_hydrolase_fold"/>
</dbReference>
<organism evidence="1 2">
    <name type="scientific">Paenibacillus oryzae</name>
    <dbReference type="NCBI Taxonomy" id="1844972"/>
    <lineage>
        <taxon>Bacteria</taxon>
        <taxon>Bacillati</taxon>
        <taxon>Bacillota</taxon>
        <taxon>Bacilli</taxon>
        <taxon>Bacillales</taxon>
        <taxon>Paenibacillaceae</taxon>
        <taxon>Paenibacillus</taxon>
    </lineage>
</organism>
<dbReference type="PANTHER" id="PTHR48098">
    <property type="entry name" value="ENTEROCHELIN ESTERASE-RELATED"/>
    <property type="match status" value="1"/>
</dbReference>
<dbReference type="STRING" id="1844972.A7K91_20050"/>
<reference evidence="1 2" key="1">
    <citation type="submission" date="2016-05" db="EMBL/GenBank/DDBJ databases">
        <title>Paenibacillus oryzae. sp. nov., isolated from the rice root.</title>
        <authorList>
            <person name="Zhang J."/>
            <person name="Zhang X."/>
        </authorList>
    </citation>
    <scope>NUCLEOTIDE SEQUENCE [LARGE SCALE GENOMIC DNA]</scope>
    <source>
        <strain evidence="1 2">1DrF-4</strain>
    </source>
</reference>
<dbReference type="InterPro" id="IPR050583">
    <property type="entry name" value="Mycobacterial_A85_antigen"/>
</dbReference>
<dbReference type="AlphaFoldDB" id="A0A1A5YI55"/>